<dbReference type="PIRSF" id="PIRSF501177">
    <property type="entry name" value="BoxA"/>
    <property type="match status" value="1"/>
</dbReference>
<dbReference type="PRINTS" id="PR00371">
    <property type="entry name" value="FPNCR"/>
</dbReference>
<dbReference type="Gene3D" id="3.30.70.20">
    <property type="match status" value="1"/>
</dbReference>
<evidence type="ECO:0000313" key="13">
    <source>
        <dbReference type="Proteomes" id="UP001556098"/>
    </source>
</evidence>
<keyword evidence="3" id="KW-0479">Metal-binding</keyword>
<reference evidence="12 13" key="1">
    <citation type="submission" date="2024-07" db="EMBL/GenBank/DDBJ databases">
        <title>Marimonas sp.nov., isolated from tidal-flat sediment.</title>
        <authorList>
            <person name="Jayan J.N."/>
            <person name="Lee S.S."/>
        </authorList>
    </citation>
    <scope>NUCLEOTIDE SEQUENCE [LARGE SCALE GENOMIC DNA]</scope>
    <source>
        <strain evidence="12 13">MJW-29</strain>
    </source>
</reference>
<dbReference type="InterPro" id="IPR017896">
    <property type="entry name" value="4Fe4S_Fe-S-bd"/>
</dbReference>
<evidence type="ECO:0000256" key="4">
    <source>
        <dbReference type="ARBA" id="ARBA00022827"/>
    </source>
</evidence>
<accession>A0ABV3RHB0</accession>
<evidence type="ECO:0000256" key="6">
    <source>
        <dbReference type="ARBA" id="ARBA00023002"/>
    </source>
</evidence>
<dbReference type="InterPro" id="IPR039261">
    <property type="entry name" value="FNR_nucleotide-bd"/>
</dbReference>
<dbReference type="SUPFAM" id="SSF63380">
    <property type="entry name" value="Riboflavin synthase domain-like"/>
    <property type="match status" value="1"/>
</dbReference>
<evidence type="ECO:0000256" key="7">
    <source>
        <dbReference type="ARBA" id="ARBA00023004"/>
    </source>
</evidence>
<dbReference type="EMBL" id="JBFNXX010000001">
    <property type="protein sequence ID" value="MEW9918352.1"/>
    <property type="molecule type" value="Genomic_DNA"/>
</dbReference>
<keyword evidence="2 9" id="KW-0285">Flavoprotein</keyword>
<evidence type="ECO:0000256" key="1">
    <source>
        <dbReference type="ARBA" id="ARBA00001974"/>
    </source>
</evidence>
<keyword evidence="4 9" id="KW-0274">FAD</keyword>
<dbReference type="InterPro" id="IPR001709">
    <property type="entry name" value="Flavoprot_Pyr_Nucl_cyt_Rdtase"/>
</dbReference>
<dbReference type="InterPro" id="IPR017927">
    <property type="entry name" value="FAD-bd_FR_type"/>
</dbReference>
<dbReference type="SUPFAM" id="SSF54862">
    <property type="entry name" value="4Fe-4S ferredoxins"/>
    <property type="match status" value="1"/>
</dbReference>
<evidence type="ECO:0000259" key="10">
    <source>
        <dbReference type="PROSITE" id="PS51379"/>
    </source>
</evidence>
<dbReference type="InterPro" id="IPR001433">
    <property type="entry name" value="OxRdtase_FAD/NAD-bd"/>
</dbReference>
<dbReference type="SUPFAM" id="SSF52343">
    <property type="entry name" value="Ferredoxin reductase-like, C-terminal NADP-linked domain"/>
    <property type="match status" value="1"/>
</dbReference>
<feature type="domain" description="4Fe-4S ferredoxin-type" evidence="10">
    <location>
        <begin position="37"/>
        <end position="64"/>
    </location>
</feature>
<gene>
    <name evidence="12" type="primary">boxA</name>
    <name evidence="12" type="ORF">AB2B41_01955</name>
</gene>
<dbReference type="Gene3D" id="2.40.30.10">
    <property type="entry name" value="Translation factors"/>
    <property type="match status" value="1"/>
</dbReference>
<evidence type="ECO:0000256" key="9">
    <source>
        <dbReference type="PIRNR" id="PIRNR000361"/>
    </source>
</evidence>
<dbReference type="InterPro" id="IPR017900">
    <property type="entry name" value="4Fe4S_Fe_S_CS"/>
</dbReference>
<dbReference type="Pfam" id="PF00175">
    <property type="entry name" value="NAD_binding_1"/>
    <property type="match status" value="1"/>
</dbReference>
<dbReference type="PROSITE" id="PS51379">
    <property type="entry name" value="4FE4S_FER_2"/>
    <property type="match status" value="2"/>
</dbReference>
<dbReference type="InterPro" id="IPR017634">
    <property type="entry name" value="Benzoyl_CoA_Oase_BoxA"/>
</dbReference>
<dbReference type="PIRSF" id="PIRSF000361">
    <property type="entry name" value="Frd-NADP+_RD"/>
    <property type="match status" value="1"/>
</dbReference>
<organism evidence="12 13">
    <name type="scientific">Sulfitobacter sediminis</name>
    <dbReference type="NCBI Taxonomy" id="3234186"/>
    <lineage>
        <taxon>Bacteria</taxon>
        <taxon>Pseudomonadati</taxon>
        <taxon>Pseudomonadota</taxon>
        <taxon>Alphaproteobacteria</taxon>
        <taxon>Rhodobacterales</taxon>
        <taxon>Roseobacteraceae</taxon>
        <taxon>Sulfitobacter</taxon>
    </lineage>
</organism>
<name>A0ABV3RHB0_9RHOB</name>
<keyword evidence="7" id="KW-0408">Iron</keyword>
<dbReference type="Gene3D" id="3.40.50.80">
    <property type="entry name" value="Nucleotide-binding domain of ferredoxin-NADP reductase (FNR) module"/>
    <property type="match status" value="1"/>
</dbReference>
<feature type="domain" description="4Fe-4S ferredoxin-type" evidence="10">
    <location>
        <begin position="6"/>
        <end position="35"/>
    </location>
</feature>
<dbReference type="NCBIfam" id="TIGR03224">
    <property type="entry name" value="benzo_boxA"/>
    <property type="match status" value="1"/>
</dbReference>
<feature type="domain" description="FAD-binding FR-type" evidence="11">
    <location>
        <begin position="137"/>
        <end position="251"/>
    </location>
</feature>
<dbReference type="RefSeq" id="WP_367876052.1">
    <property type="nucleotide sequence ID" value="NZ_JBFNXX010000001.1"/>
</dbReference>
<comment type="caution">
    <text evidence="12">The sequence shown here is derived from an EMBL/GenBank/DDBJ whole genome shotgun (WGS) entry which is preliminary data.</text>
</comment>
<proteinExistence type="predicted"/>
<evidence type="ECO:0000259" key="11">
    <source>
        <dbReference type="PROSITE" id="PS51384"/>
    </source>
</evidence>
<evidence type="ECO:0000313" key="12">
    <source>
        <dbReference type="EMBL" id="MEW9918352.1"/>
    </source>
</evidence>
<keyword evidence="6 9" id="KW-0560">Oxidoreductase</keyword>
<evidence type="ECO:0000256" key="2">
    <source>
        <dbReference type="ARBA" id="ARBA00022630"/>
    </source>
</evidence>
<protein>
    <submittedName>
        <fullName evidence="12">Benzoyl-CoA 2,3-epoxidase subunit BoxA</fullName>
        <ecNumber evidence="12">1.14.13.208</ecNumber>
    </submittedName>
</protein>
<dbReference type="PROSITE" id="PS00198">
    <property type="entry name" value="4FE4S_FER_1"/>
    <property type="match status" value="1"/>
</dbReference>
<dbReference type="PROSITE" id="PS51384">
    <property type="entry name" value="FAD_FR"/>
    <property type="match status" value="1"/>
</dbReference>
<evidence type="ECO:0000256" key="5">
    <source>
        <dbReference type="ARBA" id="ARBA00022857"/>
    </source>
</evidence>
<dbReference type="InterPro" id="IPR015701">
    <property type="entry name" value="FNR"/>
</dbReference>
<dbReference type="InterPro" id="IPR017938">
    <property type="entry name" value="Riboflavin_synthase-like_b-brl"/>
</dbReference>
<keyword evidence="8" id="KW-0411">Iron-sulfur</keyword>
<evidence type="ECO:0000256" key="3">
    <source>
        <dbReference type="ARBA" id="ARBA00022723"/>
    </source>
</evidence>
<dbReference type="Pfam" id="PF12838">
    <property type="entry name" value="Fer4_7"/>
    <property type="match status" value="1"/>
</dbReference>
<sequence>MNKPVKQHLIDPEICIRCYTCEMTCPIGAIEHDDNNVVVNADICNFCMDCIPVCPTGSIDEWRVVETPYTLEQQYAFTELPEQGEIVQADAATAGTEATAEVDPIGALLAEAHSGAGGKSRAPASANKATVNLYNLGNPVEAVVQGNYRLTTAESDSDVRHIILDFQGKPFPVLEGQSLGIIAPGTDADGKAHLPRLYSVSSPRDGERPGYHNVSLTVKREEGGLCSNYVCDLKKGDKVKVTGPFGATFLLPSDPDARLLMICTGTGSAPMRSFTMARQRTVGKKNGGMVMFFGARSPDTLPYFGPLNKVPSSLLQKHLVFSRMPGQDKEYVQDRMRVEEDIVAEMLEDPKTHIYICGLKEMEEGVERAFTNIAESIGQQWRNLRDVMREEGRYHVETY</sequence>
<keyword evidence="13" id="KW-1185">Reference proteome</keyword>
<dbReference type="EC" id="1.14.13.208" evidence="12"/>
<evidence type="ECO:0000256" key="8">
    <source>
        <dbReference type="ARBA" id="ARBA00023014"/>
    </source>
</evidence>
<keyword evidence="5 9" id="KW-0521">NADP</keyword>
<dbReference type="GO" id="GO:0016491">
    <property type="term" value="F:oxidoreductase activity"/>
    <property type="evidence" value="ECO:0007669"/>
    <property type="project" value="UniProtKB-KW"/>
</dbReference>
<comment type="cofactor">
    <cofactor evidence="1">
        <name>FAD</name>
        <dbReference type="ChEBI" id="CHEBI:57692"/>
    </cofactor>
</comment>
<dbReference type="Proteomes" id="UP001556098">
    <property type="component" value="Unassembled WGS sequence"/>
</dbReference>
<dbReference type="PANTHER" id="PTHR43314">
    <property type="match status" value="1"/>
</dbReference>